<protein>
    <submittedName>
        <fullName evidence="5">T9SS type B sorting domain-containing protein</fullName>
    </submittedName>
</protein>
<feature type="domain" description="Fibronectin type-III" evidence="4">
    <location>
        <begin position="1035"/>
        <end position="1112"/>
    </location>
</feature>
<proteinExistence type="predicted"/>
<dbReference type="SMART" id="SM00060">
    <property type="entry name" value="FN3"/>
    <property type="match status" value="6"/>
</dbReference>
<comment type="caution">
    <text evidence="5">The sequence shown here is derived from an EMBL/GenBank/DDBJ whole genome shotgun (WGS) entry which is preliminary data.</text>
</comment>
<keyword evidence="3" id="KW-0732">Signal</keyword>
<dbReference type="Proteomes" id="UP001597472">
    <property type="component" value="Unassembled WGS sequence"/>
</dbReference>
<dbReference type="InterPro" id="IPR026341">
    <property type="entry name" value="T9SS_type_B"/>
</dbReference>
<dbReference type="InterPro" id="IPR013783">
    <property type="entry name" value="Ig-like_fold"/>
</dbReference>
<feature type="chain" id="PRO_5045890827" evidence="3">
    <location>
        <begin position="24"/>
        <end position="1598"/>
    </location>
</feature>
<dbReference type="NCBIfam" id="TIGR04131">
    <property type="entry name" value="Bac_Flav_CTERM"/>
    <property type="match status" value="1"/>
</dbReference>
<dbReference type="InterPro" id="IPR036179">
    <property type="entry name" value="Ig-like_dom_sf"/>
</dbReference>
<evidence type="ECO:0000256" key="2">
    <source>
        <dbReference type="ARBA" id="ARBA00022737"/>
    </source>
</evidence>
<dbReference type="Gene3D" id="2.60.40.10">
    <property type="entry name" value="Immunoglobulins"/>
    <property type="match status" value="8"/>
</dbReference>
<feature type="domain" description="Fibronectin type-III" evidence="4">
    <location>
        <begin position="745"/>
        <end position="918"/>
    </location>
</feature>
<keyword evidence="2" id="KW-0677">Repeat</keyword>
<evidence type="ECO:0000256" key="3">
    <source>
        <dbReference type="SAM" id="SignalP"/>
    </source>
</evidence>
<dbReference type="Gene3D" id="3.80.10.10">
    <property type="entry name" value="Ribonuclease Inhibitor"/>
    <property type="match status" value="2"/>
</dbReference>
<accession>A0ABW5KQI3</accession>
<dbReference type="InterPro" id="IPR036116">
    <property type="entry name" value="FN3_sf"/>
</dbReference>
<dbReference type="EMBL" id="JBHULS010000001">
    <property type="protein sequence ID" value="MFD2550891.1"/>
    <property type="molecule type" value="Genomic_DNA"/>
</dbReference>
<evidence type="ECO:0000313" key="6">
    <source>
        <dbReference type="Proteomes" id="UP001597472"/>
    </source>
</evidence>
<gene>
    <name evidence="5" type="ORF">ACFSQP_03585</name>
</gene>
<dbReference type="InterPro" id="IPR032675">
    <property type="entry name" value="LRR_dom_sf"/>
</dbReference>
<dbReference type="Pfam" id="PF13585">
    <property type="entry name" value="CHU_C"/>
    <property type="match status" value="1"/>
</dbReference>
<feature type="signal peptide" evidence="3">
    <location>
        <begin position="1"/>
        <end position="23"/>
    </location>
</feature>
<reference evidence="6" key="1">
    <citation type="journal article" date="2019" name="Int. J. Syst. Evol. Microbiol.">
        <title>The Global Catalogue of Microorganisms (GCM) 10K type strain sequencing project: providing services to taxonomists for standard genome sequencing and annotation.</title>
        <authorList>
            <consortium name="The Broad Institute Genomics Platform"/>
            <consortium name="The Broad Institute Genome Sequencing Center for Infectious Disease"/>
            <person name="Wu L."/>
            <person name="Ma J."/>
        </authorList>
    </citation>
    <scope>NUCLEOTIDE SEQUENCE [LARGE SCALE GENOMIC DNA]</scope>
    <source>
        <strain evidence="6">KCTC 42587</strain>
    </source>
</reference>
<feature type="domain" description="Fibronectin type-III" evidence="4">
    <location>
        <begin position="938"/>
        <end position="1015"/>
    </location>
</feature>
<dbReference type="SUPFAM" id="SSF48726">
    <property type="entry name" value="Immunoglobulin"/>
    <property type="match status" value="1"/>
</dbReference>
<dbReference type="InterPro" id="IPR052574">
    <property type="entry name" value="CDIRP"/>
</dbReference>
<dbReference type="SUPFAM" id="SSF49265">
    <property type="entry name" value="Fibronectin type III"/>
    <property type="match status" value="2"/>
</dbReference>
<dbReference type="PANTHER" id="PTHR47566:SF1">
    <property type="entry name" value="PROTEIN NUD1"/>
    <property type="match status" value="1"/>
</dbReference>
<evidence type="ECO:0000259" key="4">
    <source>
        <dbReference type="SMART" id="SM00060"/>
    </source>
</evidence>
<name>A0ABW5KQI3_9FLAO</name>
<feature type="domain" description="Fibronectin type-III" evidence="4">
    <location>
        <begin position="1229"/>
        <end position="1306"/>
    </location>
</feature>
<sequence length="1598" mass="170104">MKLFSLIVTFGLACYASFSQTTAIPDSNFEQTLINQGIDTNGLNGNILNTEAQAVTSLNLGDNGILDITGIQAFFNITDLNLGANQIANVNLSGLTQLLSLRIESNDVLASLNVSQSSLLETVYMASIPSLPGMPPVSVMDFSQNTNLTSIEIRWFNDVANFIMPVTNTLTTVNIRALGDATLDFSALDNLEDLQIRGSSVSTAITLPNVYTNLRFLNLTSINIPTIDISNYVNLERIYFLGTYVENLLLPNSTTLVDVYILLHNLQVPLDFSVIPNVTDIDISSNQTTPLVVDLTQNFLLEDLDLSNNDLLTLDISQNSVLEELNVSSNNLTALDVTQNPLLVRINANFNQLPSIDLTQNSQLEYLNLRNNVLPSLDVTQNTNLRSIDISNNLFTGTGLDLTQNANLNSINAAFNQIASLDISQNAVLSNLILNNNLFSGTDIMDQFYTIRANNNGIFGANLILSHNRLTGNMPDFASLIALNLGTPIGFSLAFDNNYFEFGHFENQHASFINFENTFGPPPYWDTFPNMRDYWYAPQAKVDTIDTLTVNAGDPLTLTTACAGTQNHYVWFKNGVPIPGAPDAASFTIPAVTSCDAAVYHAEIRSDLVPFENTNPPGTDNKNLLLVRNDITVIVTAPVESCVNILSPINGSIGVPVNETFLWESHAGACGYFVSIGTTPGGTDILNAVDVGNVTSYNLGSNLPANTVIYITVTPYFSSGVVLYCNEISFTTSSTVNPTTCTALSTPASGAINVPVTTTLSWLPSPYATGYILSMGSTPGGTDIVNALDLGDTTVYNPPSNLPVGSVIYVTISPYNSLGVTNTCIEENFTTEGLTPNCTQLLVPSNGSTDVLVGTNLSWDAVATATGYMLTVGTTPGGSELVNSLDVGATTTYNFTSNLPENTTIYVSITPYNAAGSAVGCTEESFTTQLLAPNCTQLLVPSNGSTDVLVGTNLSWDAVATATGYMVTVGTTPGGSELVNSLDVGATTTYNFTSDLPENTTIYASITPYNAAGSAVGCTEESFTTQLLAPNCTQLLAPSNGSTNVLVGTNLSWDAVATATGYMVTVGTTPGGSELVNSLDVGATTTYNFTSDLPENTTIYVSITPYNAAGSAVGCTEESFTTQILVPNCTQLLAPSNGSTDVLVGTNLSWDAVATATGYMLTVGTTTGGSELVNSLDVGATTTYNFTSDLPENTTIYVSITPYNAAGSAVGCTEESFTTQILVPNCTQLLAPSNGSTDVLVGTNLSWDAVATATGYMLTVGTTPGGSELVNSLDVGATTTYNFTNNLPENTTIYVSITPYNAAGSAVGCTEELFTTQLLVPNCTQLLAPSNGSTDVLVGTNLSWNAVTTATGYMLTVGTTPGGSELVTSLDVGATTTYNFTSNLPENTTIYVRITPYNAAGSAVGCVEESFTTQLFIPNCPFLVSPQANAQNVMENAPLVWTPVSNATGYLVSVGTSVGSSNLIFNEDVGLSTTFYPTSNWPEGETLYISITPYNETGSNTACLNLQITIREQNLKTPLFFTPNGDGQNDTWFVSDTKNQIKRISIFNRYGTLIKQLNHRSERWDGTYKGQPAPTSDYWYLIELHSGKQVTGHFTLKR</sequence>
<feature type="domain" description="Fibronectin type-III" evidence="4">
    <location>
        <begin position="1132"/>
        <end position="1209"/>
    </location>
</feature>
<evidence type="ECO:0000256" key="1">
    <source>
        <dbReference type="ARBA" id="ARBA00022614"/>
    </source>
</evidence>
<organism evidence="5 6">
    <name type="scientific">Bizionia sediminis</name>
    <dbReference type="NCBI Taxonomy" id="1737064"/>
    <lineage>
        <taxon>Bacteria</taxon>
        <taxon>Pseudomonadati</taxon>
        <taxon>Bacteroidota</taxon>
        <taxon>Flavobacteriia</taxon>
        <taxon>Flavobacteriales</taxon>
        <taxon>Flavobacteriaceae</taxon>
        <taxon>Bizionia</taxon>
    </lineage>
</organism>
<feature type="domain" description="Fibronectin type-III" evidence="4">
    <location>
        <begin position="1326"/>
        <end position="1403"/>
    </location>
</feature>
<dbReference type="SUPFAM" id="SSF52047">
    <property type="entry name" value="RNI-like"/>
    <property type="match status" value="1"/>
</dbReference>
<dbReference type="RefSeq" id="WP_376891828.1">
    <property type="nucleotide sequence ID" value="NZ_JBHULS010000001.1"/>
</dbReference>
<keyword evidence="6" id="KW-1185">Reference proteome</keyword>
<evidence type="ECO:0000313" key="5">
    <source>
        <dbReference type="EMBL" id="MFD2550891.1"/>
    </source>
</evidence>
<keyword evidence="1" id="KW-0433">Leucine-rich repeat</keyword>
<dbReference type="InterPro" id="IPR003961">
    <property type="entry name" value="FN3_dom"/>
</dbReference>
<dbReference type="PANTHER" id="PTHR47566">
    <property type="match status" value="1"/>
</dbReference>